<proteinExistence type="predicted"/>
<organism evidence="1 2">
    <name type="scientific">Pleurotus eryngii</name>
    <name type="common">Boletus of the steppes</name>
    <dbReference type="NCBI Taxonomy" id="5323"/>
    <lineage>
        <taxon>Eukaryota</taxon>
        <taxon>Fungi</taxon>
        <taxon>Dikarya</taxon>
        <taxon>Basidiomycota</taxon>
        <taxon>Agaricomycotina</taxon>
        <taxon>Agaricomycetes</taxon>
        <taxon>Agaricomycetidae</taxon>
        <taxon>Agaricales</taxon>
        <taxon>Pleurotineae</taxon>
        <taxon>Pleurotaceae</taxon>
        <taxon>Pleurotus</taxon>
    </lineage>
</organism>
<dbReference type="EMBL" id="MU154764">
    <property type="protein sequence ID" value="KAF9487597.1"/>
    <property type="molecule type" value="Genomic_DNA"/>
</dbReference>
<keyword evidence="2" id="KW-1185">Reference proteome</keyword>
<evidence type="ECO:0000313" key="2">
    <source>
        <dbReference type="Proteomes" id="UP000807025"/>
    </source>
</evidence>
<dbReference type="Proteomes" id="UP000807025">
    <property type="component" value="Unassembled WGS sequence"/>
</dbReference>
<gene>
    <name evidence="1" type="ORF">BDN71DRAFT_1458381</name>
</gene>
<sequence length="141" mass="15952">MNPHPIQMIGLHELEIDNVDSFDMSSIDTPSLLSLSVLHRVENLVPQKCPPNITKLILKLSHNPSWTDAIASSLRRLTQLETLTLEARDWGSSNYTDYLVLRMPQAPHGRLPASASRDTVTRPCLFPRTVIVRLLPPRWLP</sequence>
<reference evidence="1" key="1">
    <citation type="submission" date="2020-11" db="EMBL/GenBank/DDBJ databases">
        <authorList>
            <consortium name="DOE Joint Genome Institute"/>
            <person name="Ahrendt S."/>
            <person name="Riley R."/>
            <person name="Andreopoulos W."/>
            <person name="Labutti K."/>
            <person name="Pangilinan J."/>
            <person name="Ruiz-Duenas F.J."/>
            <person name="Barrasa J.M."/>
            <person name="Sanchez-Garcia M."/>
            <person name="Camarero S."/>
            <person name="Miyauchi S."/>
            <person name="Serrano A."/>
            <person name="Linde D."/>
            <person name="Babiker R."/>
            <person name="Drula E."/>
            <person name="Ayuso-Fernandez I."/>
            <person name="Pacheco R."/>
            <person name="Padilla G."/>
            <person name="Ferreira P."/>
            <person name="Barriuso J."/>
            <person name="Kellner H."/>
            <person name="Castanera R."/>
            <person name="Alfaro M."/>
            <person name="Ramirez L."/>
            <person name="Pisabarro A.G."/>
            <person name="Kuo A."/>
            <person name="Tritt A."/>
            <person name="Lipzen A."/>
            <person name="He G."/>
            <person name="Yan M."/>
            <person name="Ng V."/>
            <person name="Cullen D."/>
            <person name="Martin F."/>
            <person name="Rosso M.-N."/>
            <person name="Henrissat B."/>
            <person name="Hibbett D."/>
            <person name="Martinez A.T."/>
            <person name="Grigoriev I.V."/>
        </authorList>
    </citation>
    <scope>NUCLEOTIDE SEQUENCE</scope>
    <source>
        <strain evidence="1">ATCC 90797</strain>
    </source>
</reference>
<comment type="caution">
    <text evidence="1">The sequence shown here is derived from an EMBL/GenBank/DDBJ whole genome shotgun (WGS) entry which is preliminary data.</text>
</comment>
<protein>
    <submittedName>
        <fullName evidence="1">Uncharacterized protein</fullName>
    </submittedName>
</protein>
<dbReference type="AlphaFoldDB" id="A0A9P6D1M1"/>
<evidence type="ECO:0000313" key="1">
    <source>
        <dbReference type="EMBL" id="KAF9487597.1"/>
    </source>
</evidence>
<accession>A0A9P6D1M1</accession>
<name>A0A9P6D1M1_PLEER</name>